<keyword evidence="2 6" id="KW-0808">Transferase</keyword>
<accession>A0A6S6W917</accession>
<evidence type="ECO:0000256" key="2">
    <source>
        <dbReference type="ARBA" id="ARBA00022679"/>
    </source>
</evidence>
<sequence length="934" mass="104384">MSRGSSPELQPPSPKRRRIVAPTQFIQPYGTTMASENAPSVQLELTEVETKLRQLLLDVAAYIDEAPSNGDATAVQVPEQLAKEKITLRWTGGWVRDKLLKVGSNDIDVAINKMTGEHFGLKMQEYLEIPGNAEKHGLIEPNDDLNARDKTKKIAPGLHKIEANPEKSKNLETATTKIMGIDLDLVNLRKETYNEVSRNPQMEFGTAEEDAMRRDATVNAMFYNLHTCQVEDFTGRGHDDMAAKIIRTPLEPYQTFKDDPLRVLRLIRFASRLDYTIEPETAKAMGNADIQDVLKIKISRERVGIELEKMLKGPRPRMALELIDRFGLYRTVFTDPTRVLPTEPETAYFTRAYEFVETVVKKSGEVPTVIPNTLLRNEDEKYLAWVCATMMPWADAPTVPHQKPLQRPYFIAYLVAREGFKAPNKICDTVATSLSNGEEIRNLVAQCAKGLGRPDSVDPTNDGTARDTLGMAIRRWGSTWRTQVLFNLVYEVVLGRVSKEELVRSYSSFLNRVTELEILEADTFRPLLKGTDLAKALGTKPGPWMKDALDVVMAWQLRNPDVTDPAAAIEAVKASRGEQTDSELPLRLASHFLQLTIPPLFPQNKPRSNALEASRQRAPWKEAGNQYALDLLEWTIGTLGQKSIEAKWHFLMPPILQMIDDVEVQWKAKGCHMLGLLLGRLQKAGGVDRSKTGSKKDSSNFVQRTGYHNIFADALLPLFTYIPSITPEQESATLFKEVLVAVTLLALLLPVDANNGDNREQFLDKILGQGILSPLAHFPTPSSYPELATLIVCHVPVVQGHMGIDTVKHLPDVVPLLSAMLQEPFALSHVPLVDGTLCALQSVMLNAWPRVHNYRANIMMGLCVLWKTCVEEQNKAGGQDVERVKMQVKDTVAMLDAVMQAKEDGLVDTWKQEKLDVVQAAPGFDDLFAECVTK</sequence>
<dbReference type="InterPro" id="IPR002646">
    <property type="entry name" value="PolA_pol_head_dom"/>
</dbReference>
<dbReference type="GO" id="GO:0052929">
    <property type="term" value="F:ATP:3'-cytidine-cytidine-tRNA adenylyltransferase activity"/>
    <property type="evidence" value="ECO:0007669"/>
    <property type="project" value="TreeGrafter"/>
</dbReference>
<dbReference type="PANTHER" id="PTHR13734:SF5">
    <property type="entry name" value="CCA TRNA NUCLEOTIDYLTRANSFERASE, MITOCHONDRIAL"/>
    <property type="match status" value="1"/>
</dbReference>
<proteinExistence type="inferred from homology"/>
<keyword evidence="4 6" id="KW-0694">RNA-binding</keyword>
<dbReference type="Proteomes" id="UP000472372">
    <property type="component" value="Chromosome 8"/>
</dbReference>
<comment type="similarity">
    <text evidence="5">Belongs to the TTI2 family.</text>
</comment>
<dbReference type="GO" id="GO:0052927">
    <property type="term" value="F:CC tRNA cytidylyltransferase activity"/>
    <property type="evidence" value="ECO:0007669"/>
    <property type="project" value="TreeGrafter"/>
</dbReference>
<dbReference type="AlphaFoldDB" id="A0A6S6W917"/>
<evidence type="ECO:0000313" key="10">
    <source>
        <dbReference type="Proteomes" id="UP000472372"/>
    </source>
</evidence>
<dbReference type="GO" id="GO:0001680">
    <property type="term" value="P:tRNA 3'-terminal CCA addition"/>
    <property type="evidence" value="ECO:0007669"/>
    <property type="project" value="TreeGrafter"/>
</dbReference>
<dbReference type="Gene3D" id="3.30.460.10">
    <property type="entry name" value="Beta Polymerase, domain 2"/>
    <property type="match status" value="1"/>
</dbReference>
<protein>
    <submittedName>
        <fullName evidence="9">tRNA nucleotidyltransferase</fullName>
    </submittedName>
</protein>
<dbReference type="InterPro" id="IPR043519">
    <property type="entry name" value="NT_sf"/>
</dbReference>
<evidence type="ECO:0000259" key="8">
    <source>
        <dbReference type="Pfam" id="PF12627"/>
    </source>
</evidence>
<dbReference type="InterPro" id="IPR032828">
    <property type="entry name" value="PolyA_RNA-bd"/>
</dbReference>
<evidence type="ECO:0000259" key="7">
    <source>
        <dbReference type="Pfam" id="PF01743"/>
    </source>
</evidence>
<name>A0A6S6W917_9PLEO</name>
<dbReference type="GO" id="GO:0110078">
    <property type="term" value="C:TTT Hsp90 cochaperone complex"/>
    <property type="evidence" value="ECO:0007669"/>
    <property type="project" value="InterPro"/>
</dbReference>
<organism evidence="9 10">
    <name type="scientific">Pyrenophora teres f. teres</name>
    <dbReference type="NCBI Taxonomy" id="97479"/>
    <lineage>
        <taxon>Eukaryota</taxon>
        <taxon>Fungi</taxon>
        <taxon>Dikarya</taxon>
        <taxon>Ascomycota</taxon>
        <taxon>Pezizomycotina</taxon>
        <taxon>Dothideomycetes</taxon>
        <taxon>Pleosporomycetidae</taxon>
        <taxon>Pleosporales</taxon>
        <taxon>Pleosporineae</taxon>
        <taxon>Pleosporaceae</taxon>
        <taxon>Pyrenophora</taxon>
    </lineage>
</organism>
<evidence type="ECO:0000256" key="1">
    <source>
        <dbReference type="ARBA" id="ARBA00007265"/>
    </source>
</evidence>
<evidence type="ECO:0000313" key="9">
    <source>
        <dbReference type="EMBL" id="CAE7199293.1"/>
    </source>
</evidence>
<dbReference type="Pfam" id="PF10521">
    <property type="entry name" value="Tti2"/>
    <property type="match status" value="1"/>
</dbReference>
<reference evidence="9" key="1">
    <citation type="submission" date="2021-02" db="EMBL/GenBank/DDBJ databases">
        <authorList>
            <person name="Syme A R."/>
            <person name="Syme A R."/>
            <person name="Moolhuijzen P."/>
        </authorList>
    </citation>
    <scope>NUCLEOTIDE SEQUENCE</scope>
    <source>
        <strain evidence="9">W1-1</strain>
    </source>
</reference>
<dbReference type="SUPFAM" id="SSF81301">
    <property type="entry name" value="Nucleotidyltransferase"/>
    <property type="match status" value="1"/>
</dbReference>
<dbReference type="GO" id="GO:0005739">
    <property type="term" value="C:mitochondrion"/>
    <property type="evidence" value="ECO:0007669"/>
    <property type="project" value="UniProtKB-ARBA"/>
</dbReference>
<dbReference type="GO" id="GO:0000166">
    <property type="term" value="F:nucleotide binding"/>
    <property type="evidence" value="ECO:0007669"/>
    <property type="project" value="UniProtKB-KW"/>
</dbReference>
<dbReference type="Gene3D" id="1.10.3090.10">
    <property type="entry name" value="cca-adding enzyme, domain 2"/>
    <property type="match status" value="1"/>
</dbReference>
<dbReference type="Pfam" id="PF12627">
    <property type="entry name" value="PolyA_pol_RNAbd"/>
    <property type="match status" value="1"/>
</dbReference>
<evidence type="ECO:0000256" key="5">
    <source>
        <dbReference type="ARBA" id="ARBA00034736"/>
    </source>
</evidence>
<feature type="domain" description="tRNA nucleotidyltransferase/poly(A) polymerase RNA and SrmB- binding" evidence="8">
    <location>
        <begin position="274"/>
        <end position="333"/>
    </location>
</feature>
<dbReference type="Pfam" id="PF01743">
    <property type="entry name" value="PolyA_pol"/>
    <property type="match status" value="1"/>
</dbReference>
<dbReference type="EMBL" id="HG992984">
    <property type="protein sequence ID" value="CAE7199293.1"/>
    <property type="molecule type" value="Genomic_DNA"/>
</dbReference>
<evidence type="ECO:0000256" key="4">
    <source>
        <dbReference type="ARBA" id="ARBA00022884"/>
    </source>
</evidence>
<feature type="domain" description="Poly A polymerase head" evidence="7">
    <location>
        <begin position="89"/>
        <end position="247"/>
    </location>
</feature>
<dbReference type="PANTHER" id="PTHR13734">
    <property type="entry name" value="TRNA-NUCLEOTIDYLTRANSFERASE"/>
    <property type="match status" value="1"/>
</dbReference>
<gene>
    <name evidence="9" type="ORF">PTTW11_08432</name>
</gene>
<evidence type="ECO:0000256" key="3">
    <source>
        <dbReference type="ARBA" id="ARBA00022741"/>
    </source>
</evidence>
<dbReference type="SUPFAM" id="SSF81891">
    <property type="entry name" value="Poly A polymerase C-terminal region-like"/>
    <property type="match status" value="1"/>
</dbReference>
<dbReference type="InterPro" id="IPR018870">
    <property type="entry name" value="Tti2"/>
</dbReference>
<dbReference type="CDD" id="cd05398">
    <property type="entry name" value="NT_ClassII-CCAase"/>
    <property type="match status" value="1"/>
</dbReference>
<evidence type="ECO:0000256" key="6">
    <source>
        <dbReference type="RuleBase" id="RU003953"/>
    </source>
</evidence>
<keyword evidence="3" id="KW-0547">Nucleotide-binding</keyword>
<comment type="similarity">
    <text evidence="1 6">Belongs to the tRNA nucleotidyltransferase/poly(A) polymerase family.</text>
</comment>
<dbReference type="GO" id="GO:0003723">
    <property type="term" value="F:RNA binding"/>
    <property type="evidence" value="ECO:0007669"/>
    <property type="project" value="UniProtKB-KW"/>
</dbReference>
<dbReference type="FunFam" id="3.30.460.10:FF:000019">
    <property type="entry name" value="tRNA nucleotidyltransferase cca2"/>
    <property type="match status" value="1"/>
</dbReference>